<proteinExistence type="predicted"/>
<comment type="caution">
    <text evidence="1">The sequence shown here is derived from an EMBL/GenBank/DDBJ whole genome shotgun (WGS) entry which is preliminary data.</text>
</comment>
<dbReference type="EMBL" id="JASPKY010000412">
    <property type="protein sequence ID" value="KAK9701541.1"/>
    <property type="molecule type" value="Genomic_DNA"/>
</dbReference>
<gene>
    <name evidence="1" type="ORF">QE152_g30518</name>
</gene>
<keyword evidence="2" id="KW-1185">Reference proteome</keyword>
<evidence type="ECO:0000313" key="2">
    <source>
        <dbReference type="Proteomes" id="UP001458880"/>
    </source>
</evidence>
<sequence>MWHGQDGNLPVFPVKALENSVNRLAACRSEQLDHLKNAKLNTTPAELLFGVDLRLPADLRLKEIIESEYINTYKDEREKMRLAAKQDILKVQEETILPKRLKLYSRTKQAGMAELWDFKTTS</sequence>
<dbReference type="AlphaFoldDB" id="A0AAW1JDN9"/>
<evidence type="ECO:0000313" key="1">
    <source>
        <dbReference type="EMBL" id="KAK9701541.1"/>
    </source>
</evidence>
<dbReference type="Proteomes" id="UP001458880">
    <property type="component" value="Unassembled WGS sequence"/>
</dbReference>
<name>A0AAW1JDN9_POPJA</name>
<reference evidence="1 2" key="1">
    <citation type="journal article" date="2024" name="BMC Genomics">
        <title>De novo assembly and annotation of Popillia japonica's genome with initial clues to its potential as an invasive pest.</title>
        <authorList>
            <person name="Cucini C."/>
            <person name="Boschi S."/>
            <person name="Funari R."/>
            <person name="Cardaioli E."/>
            <person name="Iannotti N."/>
            <person name="Marturano G."/>
            <person name="Paoli F."/>
            <person name="Bruttini M."/>
            <person name="Carapelli A."/>
            <person name="Frati F."/>
            <person name="Nardi F."/>
        </authorList>
    </citation>
    <scope>NUCLEOTIDE SEQUENCE [LARGE SCALE GENOMIC DNA]</scope>
    <source>
        <strain evidence="1">DMR45628</strain>
    </source>
</reference>
<organism evidence="1 2">
    <name type="scientific">Popillia japonica</name>
    <name type="common">Japanese beetle</name>
    <dbReference type="NCBI Taxonomy" id="7064"/>
    <lineage>
        <taxon>Eukaryota</taxon>
        <taxon>Metazoa</taxon>
        <taxon>Ecdysozoa</taxon>
        <taxon>Arthropoda</taxon>
        <taxon>Hexapoda</taxon>
        <taxon>Insecta</taxon>
        <taxon>Pterygota</taxon>
        <taxon>Neoptera</taxon>
        <taxon>Endopterygota</taxon>
        <taxon>Coleoptera</taxon>
        <taxon>Polyphaga</taxon>
        <taxon>Scarabaeiformia</taxon>
        <taxon>Scarabaeidae</taxon>
        <taxon>Rutelinae</taxon>
        <taxon>Popillia</taxon>
    </lineage>
</organism>
<protein>
    <submittedName>
        <fullName evidence="1">Uncharacterized protein</fullName>
    </submittedName>
</protein>
<accession>A0AAW1JDN9</accession>